<keyword evidence="3 6" id="KW-0547">Nucleotide-binding</keyword>
<comment type="similarity">
    <text evidence="1">Belongs to the protein kinase superfamily. TKL Ser/Thr protein kinase family.</text>
</comment>
<dbReference type="PANTHER" id="PTHR44329">
    <property type="entry name" value="SERINE/THREONINE-PROTEIN KINASE TNNI3K-RELATED"/>
    <property type="match status" value="1"/>
</dbReference>
<dbReference type="InterPro" id="IPR002110">
    <property type="entry name" value="Ankyrin_rpt"/>
</dbReference>
<dbReference type="SMART" id="SM00220">
    <property type="entry name" value="S_TKc"/>
    <property type="match status" value="1"/>
</dbReference>
<dbReference type="GO" id="GO:0005524">
    <property type="term" value="F:ATP binding"/>
    <property type="evidence" value="ECO:0007669"/>
    <property type="project" value="UniProtKB-UniRule"/>
</dbReference>
<dbReference type="Proteomes" id="UP001165122">
    <property type="component" value="Unassembled WGS sequence"/>
</dbReference>
<evidence type="ECO:0000256" key="3">
    <source>
        <dbReference type="ARBA" id="ARBA00022741"/>
    </source>
</evidence>
<feature type="repeat" description="ANK" evidence="5">
    <location>
        <begin position="172"/>
        <end position="204"/>
    </location>
</feature>
<evidence type="ECO:0000256" key="2">
    <source>
        <dbReference type="ARBA" id="ARBA00022527"/>
    </source>
</evidence>
<dbReference type="Gene3D" id="3.30.200.20">
    <property type="entry name" value="Phosphorylase Kinase, domain 1"/>
    <property type="match status" value="1"/>
</dbReference>
<dbReference type="Gene3D" id="1.10.510.10">
    <property type="entry name" value="Transferase(Phosphotransferase) domain 1"/>
    <property type="match status" value="1"/>
</dbReference>
<dbReference type="PROSITE" id="PS50011">
    <property type="entry name" value="PROTEIN_KINASE_DOM"/>
    <property type="match status" value="1"/>
</dbReference>
<dbReference type="PROSITE" id="PS50088">
    <property type="entry name" value="ANK_REPEAT"/>
    <property type="match status" value="2"/>
</dbReference>
<keyword evidence="5" id="KW-0040">ANK repeat</keyword>
<evidence type="ECO:0000256" key="6">
    <source>
        <dbReference type="PROSITE-ProRule" id="PRU10141"/>
    </source>
</evidence>
<keyword evidence="4 6" id="KW-0067">ATP-binding</keyword>
<dbReference type="InterPro" id="IPR017441">
    <property type="entry name" value="Protein_kinase_ATP_BS"/>
</dbReference>
<protein>
    <recommendedName>
        <fullName evidence="7">Protein kinase domain-containing protein</fullName>
    </recommendedName>
</protein>
<dbReference type="InterPro" id="IPR001245">
    <property type="entry name" value="Ser-Thr/Tyr_kinase_cat_dom"/>
</dbReference>
<evidence type="ECO:0000313" key="8">
    <source>
        <dbReference type="EMBL" id="GMI17986.1"/>
    </source>
</evidence>
<feature type="domain" description="Protein kinase" evidence="7">
    <location>
        <begin position="267"/>
        <end position="555"/>
    </location>
</feature>
<name>A0A9W7FTY0_9STRA</name>
<evidence type="ECO:0000313" key="9">
    <source>
        <dbReference type="Proteomes" id="UP001165122"/>
    </source>
</evidence>
<dbReference type="SUPFAM" id="SSF56112">
    <property type="entry name" value="Protein kinase-like (PK-like)"/>
    <property type="match status" value="1"/>
</dbReference>
<dbReference type="Gene3D" id="1.25.40.20">
    <property type="entry name" value="Ankyrin repeat-containing domain"/>
    <property type="match status" value="2"/>
</dbReference>
<evidence type="ECO:0000256" key="5">
    <source>
        <dbReference type="PROSITE-ProRule" id="PRU00023"/>
    </source>
</evidence>
<dbReference type="CDD" id="cd13999">
    <property type="entry name" value="STKc_MAP3K-like"/>
    <property type="match status" value="1"/>
</dbReference>
<dbReference type="EMBL" id="BRXW01000315">
    <property type="protein sequence ID" value="GMI17986.1"/>
    <property type="molecule type" value="Genomic_DNA"/>
</dbReference>
<organism evidence="8 9">
    <name type="scientific">Triparma laevis f. longispina</name>
    <dbReference type="NCBI Taxonomy" id="1714387"/>
    <lineage>
        <taxon>Eukaryota</taxon>
        <taxon>Sar</taxon>
        <taxon>Stramenopiles</taxon>
        <taxon>Ochrophyta</taxon>
        <taxon>Bolidophyceae</taxon>
        <taxon>Parmales</taxon>
        <taxon>Triparmaceae</taxon>
        <taxon>Triparma</taxon>
    </lineage>
</organism>
<dbReference type="SMART" id="SM00248">
    <property type="entry name" value="ANK"/>
    <property type="match status" value="4"/>
</dbReference>
<dbReference type="PIRSF" id="PIRSF000654">
    <property type="entry name" value="Integrin-linked_kinase"/>
    <property type="match status" value="1"/>
</dbReference>
<dbReference type="PROSITE" id="PS00108">
    <property type="entry name" value="PROTEIN_KINASE_ST"/>
    <property type="match status" value="1"/>
</dbReference>
<keyword evidence="2" id="KW-0808">Transferase</keyword>
<dbReference type="InterPro" id="IPR036770">
    <property type="entry name" value="Ankyrin_rpt-contain_sf"/>
</dbReference>
<keyword evidence="9" id="KW-1185">Reference proteome</keyword>
<dbReference type="InterPro" id="IPR011009">
    <property type="entry name" value="Kinase-like_dom_sf"/>
</dbReference>
<comment type="caution">
    <text evidence="8">The sequence shown here is derived from an EMBL/GenBank/DDBJ whole genome shotgun (WGS) entry which is preliminary data.</text>
</comment>
<keyword evidence="2" id="KW-0723">Serine/threonine-protein kinase</keyword>
<reference evidence="9" key="1">
    <citation type="journal article" date="2023" name="Commun. Biol.">
        <title>Genome analysis of Parmales, the sister group of diatoms, reveals the evolutionary specialization of diatoms from phago-mixotrophs to photoautotrophs.</title>
        <authorList>
            <person name="Ban H."/>
            <person name="Sato S."/>
            <person name="Yoshikawa S."/>
            <person name="Yamada K."/>
            <person name="Nakamura Y."/>
            <person name="Ichinomiya M."/>
            <person name="Sato N."/>
            <person name="Blanc-Mathieu R."/>
            <person name="Endo H."/>
            <person name="Kuwata A."/>
            <person name="Ogata H."/>
        </authorList>
    </citation>
    <scope>NUCLEOTIDE SEQUENCE [LARGE SCALE GENOMIC DNA]</scope>
    <source>
        <strain evidence="9">NIES 3700</strain>
    </source>
</reference>
<accession>A0A9W7FTY0</accession>
<proteinExistence type="inferred from homology"/>
<dbReference type="PANTHER" id="PTHR44329:SF140">
    <property type="entry name" value="INACTIVE PROTEIN TYROSINE KINASE PTKL"/>
    <property type="match status" value="1"/>
</dbReference>
<dbReference type="Pfam" id="PF07714">
    <property type="entry name" value="PK_Tyr_Ser-Thr"/>
    <property type="match status" value="1"/>
</dbReference>
<feature type="binding site" evidence="6">
    <location>
        <position position="294"/>
    </location>
    <ligand>
        <name>ATP</name>
        <dbReference type="ChEBI" id="CHEBI:30616"/>
    </ligand>
</feature>
<dbReference type="GO" id="GO:0004674">
    <property type="term" value="F:protein serine/threonine kinase activity"/>
    <property type="evidence" value="ECO:0007669"/>
    <property type="project" value="TreeGrafter"/>
</dbReference>
<keyword evidence="2" id="KW-0418">Kinase</keyword>
<dbReference type="AlphaFoldDB" id="A0A9W7FTY0"/>
<dbReference type="OrthoDB" id="4062651at2759"/>
<gene>
    <name evidence="8" type="ORF">TrLO_g9047</name>
</gene>
<dbReference type="InterPro" id="IPR008271">
    <property type="entry name" value="Ser/Thr_kinase_AS"/>
</dbReference>
<dbReference type="Pfam" id="PF12796">
    <property type="entry name" value="Ank_2"/>
    <property type="match status" value="2"/>
</dbReference>
<feature type="repeat" description="ANK" evidence="5">
    <location>
        <begin position="75"/>
        <end position="107"/>
    </location>
</feature>
<dbReference type="PROSITE" id="PS50297">
    <property type="entry name" value="ANK_REP_REGION"/>
    <property type="match status" value="2"/>
</dbReference>
<dbReference type="SUPFAM" id="SSF48403">
    <property type="entry name" value="Ankyrin repeat"/>
    <property type="match status" value="1"/>
</dbReference>
<dbReference type="PROSITE" id="PS00107">
    <property type="entry name" value="PROTEIN_KINASE_ATP"/>
    <property type="match status" value="1"/>
</dbReference>
<dbReference type="InterPro" id="IPR000719">
    <property type="entry name" value="Prot_kinase_dom"/>
</dbReference>
<dbReference type="InterPro" id="IPR051681">
    <property type="entry name" value="Ser/Thr_Kinases-Pseudokinases"/>
</dbReference>
<evidence type="ECO:0000256" key="1">
    <source>
        <dbReference type="ARBA" id="ARBA00005843"/>
    </source>
</evidence>
<evidence type="ECO:0000259" key="7">
    <source>
        <dbReference type="PROSITE" id="PS50011"/>
    </source>
</evidence>
<sequence length="581" mass="64620">MRRNNKSFLDANDLDATIHSVRGGGVLASKKDLALDADLFAEGCKMLLFAAKGDTSAVATVLAQGKVTVDFRDYDRRSAMHVAASEGHEATVKVLCEKGAKMNRSDRWGGSPLDDALRHRHKVLATYLRSKGATTGHADKSTNLITAASEGDLEEVNMLIQDKVNVNCCDYDKRTAMHLAAGEGQYMCLKSLLDAGGNPNAEDRFGNRPLDDAQRNNHTDCITILIKFEGTNGTAKRSQEATIDDSGHTLNKIGIQVDTMKVDWKEVEMIEKIGAGEFGEIFKCKWRGNLVAAKCVKSAKIRQEWQKNKPQDQLNDSLSTTAKDVALNDFRIETSILRQLRHPNICMLLGYSNTKDYEVMISELMKCSLLDVFKAHRIQGTQLSKKKQLRYAIELAKGMNYLHTCRPPILHRDLKPANLLVDFKDTLKITDFGLAKLRPNKDVGETDTFTMTGETGSYRFMAPEVFRHETYNEKVDVYSFAMIFYNLMAGHAPWPNKNGVKAVTCAAIDGTRPVVPRHWDAELSQLMEECWSEDPNTRPPFSQILDLLQANHQKAFNMSVDDKTSSDGAILGNGGCQCVVS</sequence>
<evidence type="ECO:0000256" key="4">
    <source>
        <dbReference type="ARBA" id="ARBA00022840"/>
    </source>
</evidence>